<feature type="compositionally biased region" description="Polar residues" evidence="3">
    <location>
        <begin position="396"/>
        <end position="414"/>
    </location>
</feature>
<dbReference type="EMBL" id="CAWYQH010000013">
    <property type="protein sequence ID" value="CAK8674922.1"/>
    <property type="molecule type" value="Genomic_DNA"/>
</dbReference>
<evidence type="ECO:0008006" key="6">
    <source>
        <dbReference type="Google" id="ProtNLM"/>
    </source>
</evidence>
<evidence type="ECO:0000256" key="1">
    <source>
        <dbReference type="ARBA" id="ARBA00023054"/>
    </source>
</evidence>
<feature type="compositionally biased region" description="Low complexity" evidence="3">
    <location>
        <begin position="490"/>
        <end position="499"/>
    </location>
</feature>
<feature type="region of interest" description="Disordered" evidence="3">
    <location>
        <begin position="927"/>
        <end position="981"/>
    </location>
</feature>
<feature type="compositionally biased region" description="Polar residues" evidence="3">
    <location>
        <begin position="259"/>
        <end position="278"/>
    </location>
</feature>
<name>A0ABP0F5E7_CLALP</name>
<feature type="compositionally biased region" description="Polar residues" evidence="3">
    <location>
        <begin position="210"/>
        <end position="220"/>
    </location>
</feature>
<feature type="region of interest" description="Disordered" evidence="3">
    <location>
        <begin position="206"/>
        <end position="240"/>
    </location>
</feature>
<feature type="region of interest" description="Disordered" evidence="3">
    <location>
        <begin position="350"/>
        <end position="584"/>
    </location>
</feature>
<feature type="compositionally biased region" description="Low complexity" evidence="3">
    <location>
        <begin position="451"/>
        <end position="463"/>
    </location>
</feature>
<gene>
    <name evidence="4" type="ORF">CVLEPA_LOCUS4573</name>
</gene>
<evidence type="ECO:0000256" key="2">
    <source>
        <dbReference type="SAM" id="Coils"/>
    </source>
</evidence>
<proteinExistence type="predicted"/>
<feature type="compositionally biased region" description="Polar residues" evidence="3">
    <location>
        <begin position="962"/>
        <end position="981"/>
    </location>
</feature>
<feature type="coiled-coil region" evidence="2">
    <location>
        <begin position="661"/>
        <end position="800"/>
    </location>
</feature>
<organism evidence="4 5">
    <name type="scientific">Clavelina lepadiformis</name>
    <name type="common">Light-bulb sea squirt</name>
    <name type="synonym">Ascidia lepadiformis</name>
    <dbReference type="NCBI Taxonomy" id="159417"/>
    <lineage>
        <taxon>Eukaryota</taxon>
        <taxon>Metazoa</taxon>
        <taxon>Chordata</taxon>
        <taxon>Tunicata</taxon>
        <taxon>Ascidiacea</taxon>
        <taxon>Aplousobranchia</taxon>
        <taxon>Clavelinidae</taxon>
        <taxon>Clavelina</taxon>
    </lineage>
</organism>
<feature type="region of interest" description="Disordered" evidence="3">
    <location>
        <begin position="258"/>
        <end position="313"/>
    </location>
</feature>
<dbReference type="Proteomes" id="UP001642483">
    <property type="component" value="Unassembled WGS sequence"/>
</dbReference>
<protein>
    <recommendedName>
        <fullName evidence="6">Microtubule-associated tumor suppressor 1</fullName>
    </recommendedName>
</protein>
<evidence type="ECO:0000256" key="3">
    <source>
        <dbReference type="SAM" id="MobiDB-lite"/>
    </source>
</evidence>
<feature type="compositionally biased region" description="Low complexity" evidence="3">
    <location>
        <begin position="548"/>
        <end position="568"/>
    </location>
</feature>
<dbReference type="PANTHER" id="PTHR24200">
    <property type="entry name" value="TOUCAN, ISOFORM A"/>
    <property type="match status" value="1"/>
</dbReference>
<keyword evidence="1 2" id="KW-0175">Coiled coil</keyword>
<feature type="compositionally biased region" description="Polar residues" evidence="3">
    <location>
        <begin position="299"/>
        <end position="313"/>
    </location>
</feature>
<comment type="caution">
    <text evidence="4">The sequence shown here is derived from an EMBL/GenBank/DDBJ whole genome shotgun (WGS) entry which is preliminary data.</text>
</comment>
<feature type="compositionally biased region" description="Basic and acidic residues" evidence="3">
    <location>
        <begin position="366"/>
        <end position="386"/>
    </location>
</feature>
<evidence type="ECO:0000313" key="4">
    <source>
        <dbReference type="EMBL" id="CAK8674922.1"/>
    </source>
</evidence>
<reference evidence="4 5" key="1">
    <citation type="submission" date="2024-02" db="EMBL/GenBank/DDBJ databases">
        <authorList>
            <person name="Daric V."/>
            <person name="Darras S."/>
        </authorList>
    </citation>
    <scope>NUCLEOTIDE SEQUENCE [LARGE SCALE GENOMIC DNA]</scope>
</reference>
<keyword evidence="5" id="KW-1185">Reference proteome</keyword>
<sequence length="981" mass="108769">MCINLWSTDLSSRCTIVHPCYLLKVEVLDIWLPRNQTMERSTAAPTALQEGQETNVFEKKETCEKFQMPSPFADEIKPPICSSKADIVNAFLEQCEVSDSDLAINTAVPVSSNKQISGQRNCSFSNSLINLVFDEKEKLEMKDTQEESDSLPVVDLDALDEDILFTSKPEHLARVPSPCQPMCCLAKEVIPASPIPLAAEMAPHLAKTPGRNTPQISSPFESPAGGDPRQRPFSISSTSASPISCGNIVASTPFHGRMVSQSSDSYNKGTPVDTTYNLDEQDPRPTIQNTTVNKPMDTTYDTKPSKNTTFTSTQATAVNNVTYSRPSDESVAKSNETFEIVVKLVPDTSIRAGTMTPPDGNTTFDANKDKVTKDIVRNQPPKEIKLKSGLRKPLSSLGNTQVDSRLKMPTSSQAPKRISRLQAPRVNPPAVSRIQARSPRKGGSGAQDENTTSSSMKPPTTTTIRKPQPRKSIMATRKSLLPPSTKHRVVVPPASVSPKSPKPKSTKSPGSKSVDGSCTTQKRKAESPRYSAGRVAKLENSRTDANQSRASTSASSSRSNSHATSRTTLSKLHRPSASSLHTPRMVATCNATSETTISAVGVPRSRLGSVKQTKATKRAHVSPDNVKDKLQRKATNQNTKCVVAMATLLDYVVNRLDGLSAPQLSSDKQQLERLVEDQNQTNSDLKTRVVDLAKALQESRDAHTRDVAETTERHRRDVTELRECSEKEQTALQERLEEFSRKFSEQQSEFEKNVATLKDENQKNMEALTSKHEEVVQQLHDEWSDEKERIEIETRELRDQMDLKVKTKVEELIQPYINSYEENKSLRTVLEMKNSEHHKLQLSVSQQEMQLSEIHSVRDQVTSLRQKNEDLQTQLTDRNAECRSLRFEVEQLRRNLSEQQQMSTNQQQRIEELHYRLDCSSPSPASPFNPVFTPSPTAGAPVGEAPFVSTITPKRGKFARGLSNQRNDINGTGSPIQNGTS</sequence>
<evidence type="ECO:0000313" key="5">
    <source>
        <dbReference type="Proteomes" id="UP001642483"/>
    </source>
</evidence>
<accession>A0ABP0F5E7</accession>
<dbReference type="PANTHER" id="PTHR24200:SF11">
    <property type="entry name" value="TOUCAN, ISOFORM A"/>
    <property type="match status" value="1"/>
</dbReference>
<dbReference type="InterPro" id="IPR051293">
    <property type="entry name" value="MTUS1/CCDC69"/>
</dbReference>
<feature type="coiled-coil region" evidence="2">
    <location>
        <begin position="854"/>
        <end position="909"/>
    </location>
</feature>